<accession>A0ABD5TXF8</accession>
<evidence type="ECO:0000313" key="1">
    <source>
        <dbReference type="EMBL" id="MFC6824924.1"/>
    </source>
</evidence>
<dbReference type="AlphaFoldDB" id="A0ABD5TXF8"/>
<protein>
    <submittedName>
        <fullName evidence="1">Uncharacterized protein</fullName>
    </submittedName>
</protein>
<gene>
    <name evidence="1" type="ORF">ACFQEV_07945</name>
</gene>
<sequence>MQEERRAVEAAISADIGGLGGDVTLEDLFAEEWMREHTDAPSIGAFVAEGDFDVTDQESFEEVPDEEWDDHVAANSEFESWRAMLNAAIESYVRTRILDAETDAGSFDPDARRLDDER</sequence>
<proteinExistence type="predicted"/>
<keyword evidence="2" id="KW-1185">Reference proteome</keyword>
<name>A0ABD5TXF8_9EURY</name>
<evidence type="ECO:0000313" key="2">
    <source>
        <dbReference type="Proteomes" id="UP001596408"/>
    </source>
</evidence>
<dbReference type="Proteomes" id="UP001596408">
    <property type="component" value="Unassembled WGS sequence"/>
</dbReference>
<dbReference type="EMBL" id="JBHSXH010000009">
    <property type="protein sequence ID" value="MFC6824924.1"/>
    <property type="molecule type" value="Genomic_DNA"/>
</dbReference>
<reference evidence="1 2" key="1">
    <citation type="journal article" date="2019" name="Int. J. Syst. Evol. Microbiol.">
        <title>The Global Catalogue of Microorganisms (GCM) 10K type strain sequencing project: providing services to taxonomists for standard genome sequencing and annotation.</title>
        <authorList>
            <consortium name="The Broad Institute Genomics Platform"/>
            <consortium name="The Broad Institute Genome Sequencing Center for Infectious Disease"/>
            <person name="Wu L."/>
            <person name="Ma J."/>
        </authorList>
    </citation>
    <scope>NUCLEOTIDE SEQUENCE [LARGE SCALE GENOMIC DNA]</scope>
    <source>
        <strain evidence="1 2">YIM 94188</strain>
    </source>
</reference>
<dbReference type="RefSeq" id="WP_379694496.1">
    <property type="nucleotide sequence ID" value="NZ_JBHSXH010000009.1"/>
</dbReference>
<organism evidence="1 2">
    <name type="scientific">Halopelagius fulvigenes</name>
    <dbReference type="NCBI Taxonomy" id="1198324"/>
    <lineage>
        <taxon>Archaea</taxon>
        <taxon>Methanobacteriati</taxon>
        <taxon>Methanobacteriota</taxon>
        <taxon>Stenosarchaea group</taxon>
        <taxon>Halobacteria</taxon>
        <taxon>Halobacteriales</taxon>
        <taxon>Haloferacaceae</taxon>
    </lineage>
</organism>
<comment type="caution">
    <text evidence="1">The sequence shown here is derived from an EMBL/GenBank/DDBJ whole genome shotgun (WGS) entry which is preliminary data.</text>
</comment>